<dbReference type="SUPFAM" id="SSF55785">
    <property type="entry name" value="PYP-like sensor domain (PAS domain)"/>
    <property type="match status" value="1"/>
</dbReference>
<comment type="caution">
    <text evidence="2">The sequence shown here is derived from an EMBL/GenBank/DDBJ whole genome shotgun (WGS) entry which is preliminary data.</text>
</comment>
<dbReference type="AlphaFoldDB" id="A0A9D2RVE2"/>
<dbReference type="Pfam" id="PF00989">
    <property type="entry name" value="PAS"/>
    <property type="match status" value="1"/>
</dbReference>
<dbReference type="PROSITE" id="PS50112">
    <property type="entry name" value="PAS"/>
    <property type="match status" value="1"/>
</dbReference>
<dbReference type="GO" id="GO:0006355">
    <property type="term" value="P:regulation of DNA-templated transcription"/>
    <property type="evidence" value="ECO:0007669"/>
    <property type="project" value="InterPro"/>
</dbReference>
<evidence type="ECO:0000313" key="2">
    <source>
        <dbReference type="EMBL" id="HJB27601.1"/>
    </source>
</evidence>
<sequence>MLNEKKEIIPRILRDMNDGVLVLDSQGIILYLNDRGRALLGE</sequence>
<dbReference type="InterPro" id="IPR035965">
    <property type="entry name" value="PAS-like_dom_sf"/>
</dbReference>
<gene>
    <name evidence="2" type="ORF">IAA06_02270</name>
</gene>
<protein>
    <submittedName>
        <fullName evidence="2">PAS domain-containing protein</fullName>
    </submittedName>
</protein>
<dbReference type="InterPro" id="IPR000014">
    <property type="entry name" value="PAS"/>
</dbReference>
<proteinExistence type="predicted"/>
<evidence type="ECO:0000259" key="1">
    <source>
        <dbReference type="PROSITE" id="PS50112"/>
    </source>
</evidence>
<feature type="domain" description="PAS" evidence="1">
    <location>
        <begin position="5"/>
        <end position="42"/>
    </location>
</feature>
<accession>A0A9D2RVE2</accession>
<dbReference type="Gene3D" id="3.30.450.20">
    <property type="entry name" value="PAS domain"/>
    <property type="match status" value="1"/>
</dbReference>
<reference evidence="2" key="2">
    <citation type="submission" date="2021-04" db="EMBL/GenBank/DDBJ databases">
        <authorList>
            <person name="Gilroy R."/>
        </authorList>
    </citation>
    <scope>NUCLEOTIDE SEQUENCE</scope>
    <source>
        <strain evidence="2">ChiSjej1B19-5720</strain>
    </source>
</reference>
<reference evidence="2" key="1">
    <citation type="journal article" date="2021" name="PeerJ">
        <title>Extensive microbial diversity within the chicken gut microbiome revealed by metagenomics and culture.</title>
        <authorList>
            <person name="Gilroy R."/>
            <person name="Ravi A."/>
            <person name="Getino M."/>
            <person name="Pursley I."/>
            <person name="Horton D.L."/>
            <person name="Alikhan N.F."/>
            <person name="Baker D."/>
            <person name="Gharbi K."/>
            <person name="Hall N."/>
            <person name="Watson M."/>
            <person name="Adriaenssens E.M."/>
            <person name="Foster-Nyarko E."/>
            <person name="Jarju S."/>
            <person name="Secka A."/>
            <person name="Antonio M."/>
            <person name="Oren A."/>
            <person name="Chaudhuri R.R."/>
            <person name="La Ragione R."/>
            <person name="Hildebrand F."/>
            <person name="Pallen M.J."/>
        </authorList>
    </citation>
    <scope>NUCLEOTIDE SEQUENCE</scope>
    <source>
        <strain evidence="2">ChiSjej1B19-5720</strain>
    </source>
</reference>
<dbReference type="EMBL" id="DWYZ01000054">
    <property type="protein sequence ID" value="HJB27601.1"/>
    <property type="molecule type" value="Genomic_DNA"/>
</dbReference>
<evidence type="ECO:0000313" key="3">
    <source>
        <dbReference type="Proteomes" id="UP000823842"/>
    </source>
</evidence>
<name>A0A9D2RVE2_9FIRM</name>
<dbReference type="Proteomes" id="UP000823842">
    <property type="component" value="Unassembled WGS sequence"/>
</dbReference>
<dbReference type="InterPro" id="IPR013767">
    <property type="entry name" value="PAS_fold"/>
</dbReference>
<organism evidence="2 3">
    <name type="scientific">Candidatus Blautia faecavium</name>
    <dbReference type="NCBI Taxonomy" id="2838487"/>
    <lineage>
        <taxon>Bacteria</taxon>
        <taxon>Bacillati</taxon>
        <taxon>Bacillota</taxon>
        <taxon>Clostridia</taxon>
        <taxon>Lachnospirales</taxon>
        <taxon>Lachnospiraceae</taxon>
        <taxon>Blautia</taxon>
    </lineage>
</organism>